<organism evidence="4 5">
    <name type="scientific">Colletotrichum noveboracense</name>
    <dbReference type="NCBI Taxonomy" id="2664923"/>
    <lineage>
        <taxon>Eukaryota</taxon>
        <taxon>Fungi</taxon>
        <taxon>Dikarya</taxon>
        <taxon>Ascomycota</taxon>
        <taxon>Pezizomycotina</taxon>
        <taxon>Sordariomycetes</taxon>
        <taxon>Hypocreomycetidae</taxon>
        <taxon>Glomerellales</taxon>
        <taxon>Glomerellaceae</taxon>
        <taxon>Colletotrichum</taxon>
        <taxon>Colletotrichum gloeosporioides species complex</taxon>
    </lineage>
</organism>
<feature type="compositionally biased region" description="Pro residues" evidence="2">
    <location>
        <begin position="154"/>
        <end position="163"/>
    </location>
</feature>
<comment type="caution">
    <text evidence="4">The sequence shown here is derived from an EMBL/GenBank/DDBJ whole genome shotgun (WGS) entry which is preliminary data.</text>
</comment>
<dbReference type="PROSITE" id="PS51083">
    <property type="entry name" value="ZF_HIT"/>
    <property type="match status" value="1"/>
</dbReference>
<dbReference type="GO" id="GO:0008270">
    <property type="term" value="F:zinc ion binding"/>
    <property type="evidence" value="ECO:0007669"/>
    <property type="project" value="UniProtKB-UniRule"/>
</dbReference>
<feature type="region of interest" description="Disordered" evidence="2">
    <location>
        <begin position="145"/>
        <end position="181"/>
    </location>
</feature>
<dbReference type="InterPro" id="IPR007529">
    <property type="entry name" value="Znf_HIT"/>
</dbReference>
<dbReference type="Proteomes" id="UP001152533">
    <property type="component" value="Unassembled WGS sequence"/>
</dbReference>
<keyword evidence="1" id="KW-0479">Metal-binding</keyword>
<dbReference type="Gene3D" id="3.30.60.190">
    <property type="match status" value="1"/>
</dbReference>
<accession>A0A9W4W3S9</accession>
<feature type="compositionally biased region" description="Basic and acidic residues" evidence="2">
    <location>
        <begin position="20"/>
        <end position="33"/>
    </location>
</feature>
<name>A0A9W4W3S9_9PEZI</name>
<dbReference type="SUPFAM" id="SSF144232">
    <property type="entry name" value="HIT/MYND zinc finger-like"/>
    <property type="match status" value="1"/>
</dbReference>
<dbReference type="InterPro" id="IPR013087">
    <property type="entry name" value="Znf_C2H2_type"/>
</dbReference>
<sequence>MSADNDGPPPQPVVPRSPKRSQDVLEELIEHANKRSRTVSPHENQQEAEGAAAKSGEKDAPAANGTTSKDATGEAVDESRKQEVSHNLAKEPAPTTAPQTQEPEAVPEPKAAPKTKMCGICNEKEGKYKCTRCPLPFCSVQCSKIHRENHPPDPEPVPKPPVEAPKQPGAKKAFDPKNPFSVLDDSPQLRYLFKRYPSLKSRLLGILAATEPPPELQGTGNSLNDTMKARALAAANPKKEQWSHDVGIRNGKEALRKARTAAGEDGEGVREYIELINHLILKGEDAAAEEAIRKSAAEKDTDLIRKLLEEGR</sequence>
<protein>
    <recommendedName>
        <fullName evidence="3">HIT-type domain-containing protein</fullName>
    </recommendedName>
</protein>
<evidence type="ECO:0000259" key="3">
    <source>
        <dbReference type="PROSITE" id="PS51083"/>
    </source>
</evidence>
<proteinExistence type="predicted"/>
<feature type="compositionally biased region" description="Low complexity" evidence="2">
    <location>
        <begin position="91"/>
        <end position="116"/>
    </location>
</feature>
<keyword evidence="1" id="KW-0862">Zinc</keyword>
<keyword evidence="5" id="KW-1185">Reference proteome</keyword>
<dbReference type="PROSITE" id="PS00028">
    <property type="entry name" value="ZINC_FINGER_C2H2_1"/>
    <property type="match status" value="1"/>
</dbReference>
<dbReference type="EMBL" id="CAMGZC010000027">
    <property type="protein sequence ID" value="CAI0641757.1"/>
    <property type="molecule type" value="Genomic_DNA"/>
</dbReference>
<dbReference type="Pfam" id="PF04438">
    <property type="entry name" value="zf-HIT"/>
    <property type="match status" value="1"/>
</dbReference>
<feature type="domain" description="HIT-type" evidence="3">
    <location>
        <begin position="118"/>
        <end position="151"/>
    </location>
</feature>
<evidence type="ECO:0000313" key="5">
    <source>
        <dbReference type="Proteomes" id="UP001152533"/>
    </source>
</evidence>
<keyword evidence="1" id="KW-0863">Zinc-finger</keyword>
<dbReference type="CDD" id="cd23024">
    <property type="entry name" value="zf-HIT_ZNHIT2-3"/>
    <property type="match status" value="1"/>
</dbReference>
<evidence type="ECO:0000256" key="1">
    <source>
        <dbReference type="PROSITE-ProRule" id="PRU00453"/>
    </source>
</evidence>
<evidence type="ECO:0000313" key="4">
    <source>
        <dbReference type="EMBL" id="CAI0641757.1"/>
    </source>
</evidence>
<dbReference type="AlphaFoldDB" id="A0A9W4W3S9"/>
<reference evidence="4" key="1">
    <citation type="submission" date="2022-08" db="EMBL/GenBank/DDBJ databases">
        <authorList>
            <person name="Giroux E."/>
            <person name="Giroux E."/>
        </authorList>
    </citation>
    <scope>NUCLEOTIDE SEQUENCE</scope>
    <source>
        <strain evidence="4">H1091258</strain>
    </source>
</reference>
<feature type="region of interest" description="Disordered" evidence="2">
    <location>
        <begin position="1"/>
        <end position="116"/>
    </location>
</feature>
<gene>
    <name evidence="4" type="ORF">CGXH109_LOCUS7536</name>
</gene>
<evidence type="ECO:0000256" key="2">
    <source>
        <dbReference type="SAM" id="MobiDB-lite"/>
    </source>
</evidence>